<reference evidence="1 2" key="1">
    <citation type="submission" date="2018-07" db="EMBL/GenBank/DDBJ databases">
        <title>Bacillus sp. YLB-04 draft genome sequence.</title>
        <authorList>
            <person name="Yu L."/>
            <person name="Tang X."/>
        </authorList>
    </citation>
    <scope>NUCLEOTIDE SEQUENCE [LARGE SCALE GENOMIC DNA]</scope>
    <source>
        <strain evidence="1 2">YLB-04</strain>
    </source>
</reference>
<evidence type="ECO:0000313" key="1">
    <source>
        <dbReference type="EMBL" id="RDU36626.1"/>
    </source>
</evidence>
<accession>A0A3D8GRC6</accession>
<keyword evidence="2" id="KW-1185">Reference proteome</keyword>
<organism evidence="1 2">
    <name type="scientific">Neobacillus piezotolerans</name>
    <dbReference type="NCBI Taxonomy" id="2259171"/>
    <lineage>
        <taxon>Bacteria</taxon>
        <taxon>Bacillati</taxon>
        <taxon>Bacillota</taxon>
        <taxon>Bacilli</taxon>
        <taxon>Bacillales</taxon>
        <taxon>Bacillaceae</taxon>
        <taxon>Neobacillus</taxon>
    </lineage>
</organism>
<protein>
    <submittedName>
        <fullName evidence="1">Uncharacterized protein</fullName>
    </submittedName>
</protein>
<proteinExistence type="predicted"/>
<dbReference type="AlphaFoldDB" id="A0A3D8GRC6"/>
<gene>
    <name evidence="1" type="ORF">DRW41_11230</name>
</gene>
<comment type="caution">
    <text evidence="1">The sequence shown here is derived from an EMBL/GenBank/DDBJ whole genome shotgun (WGS) entry which is preliminary data.</text>
</comment>
<dbReference type="Proteomes" id="UP000257144">
    <property type="component" value="Unassembled WGS sequence"/>
</dbReference>
<evidence type="ECO:0000313" key="2">
    <source>
        <dbReference type="Proteomes" id="UP000257144"/>
    </source>
</evidence>
<dbReference type="EMBL" id="QNQT01000004">
    <property type="protein sequence ID" value="RDU36626.1"/>
    <property type="molecule type" value="Genomic_DNA"/>
</dbReference>
<sequence>MVITDFKKLENPNLSIPDRDLRHLEKLGFSKVTISHMDNAERTAFLVIDGEIVSEKDIYREIDDSYGGAVLSEKEYESLLKSYSTSYLPKFSSLERVSLKLLHEGGRNFTLITEHHFDYVSGSIKPMGIEIQLPQEIPAFENYAKQVWWTASTIGPKKIKWGNEAIHPSSQPIENNDFPFFQMTSSPSLYYSVPWKKPGILKDVAGLHFTTATRFETPEDYNFANVFIQGQNPYLSEHLQFDLKNPE</sequence>
<name>A0A3D8GRC6_9BACI</name>